<name>A0A8X6MX09_NEPPI</name>
<accession>A0A8X6MX09</accession>
<dbReference type="AlphaFoldDB" id="A0A8X6MX09"/>
<protein>
    <submittedName>
        <fullName evidence="1">Uncharacterized protein</fullName>
    </submittedName>
</protein>
<dbReference type="Proteomes" id="UP000887013">
    <property type="component" value="Unassembled WGS sequence"/>
</dbReference>
<evidence type="ECO:0000313" key="2">
    <source>
        <dbReference type="Proteomes" id="UP000887013"/>
    </source>
</evidence>
<organism evidence="1 2">
    <name type="scientific">Nephila pilipes</name>
    <name type="common">Giant wood spider</name>
    <name type="synonym">Nephila maculata</name>
    <dbReference type="NCBI Taxonomy" id="299642"/>
    <lineage>
        <taxon>Eukaryota</taxon>
        <taxon>Metazoa</taxon>
        <taxon>Ecdysozoa</taxon>
        <taxon>Arthropoda</taxon>
        <taxon>Chelicerata</taxon>
        <taxon>Arachnida</taxon>
        <taxon>Araneae</taxon>
        <taxon>Araneomorphae</taxon>
        <taxon>Entelegynae</taxon>
        <taxon>Araneoidea</taxon>
        <taxon>Nephilidae</taxon>
        <taxon>Nephila</taxon>
    </lineage>
</organism>
<keyword evidence="2" id="KW-1185">Reference proteome</keyword>
<proteinExistence type="predicted"/>
<gene>
    <name evidence="1" type="ORF">NPIL_161201</name>
</gene>
<dbReference type="EMBL" id="BMAW01003216">
    <property type="protein sequence ID" value="GFS82399.1"/>
    <property type="molecule type" value="Genomic_DNA"/>
</dbReference>
<reference evidence="1" key="1">
    <citation type="submission" date="2020-08" db="EMBL/GenBank/DDBJ databases">
        <title>Multicomponent nature underlies the extraordinary mechanical properties of spider dragline silk.</title>
        <authorList>
            <person name="Kono N."/>
            <person name="Nakamura H."/>
            <person name="Mori M."/>
            <person name="Yoshida Y."/>
            <person name="Ohtoshi R."/>
            <person name="Malay A.D."/>
            <person name="Moran D.A.P."/>
            <person name="Tomita M."/>
            <person name="Numata K."/>
            <person name="Arakawa K."/>
        </authorList>
    </citation>
    <scope>NUCLEOTIDE SEQUENCE</scope>
</reference>
<sequence>MVKPSEEFINLSFGEVDNEQILFHSQALNEGMTSASVTRYCEKDSNNQLSGQRVDSTFNRNQIYVAFSYSQMHSWDQMPTHMKHHARFLIIFYHQLIFFPQIAK</sequence>
<comment type="caution">
    <text evidence="1">The sequence shown here is derived from an EMBL/GenBank/DDBJ whole genome shotgun (WGS) entry which is preliminary data.</text>
</comment>
<evidence type="ECO:0000313" key="1">
    <source>
        <dbReference type="EMBL" id="GFS82399.1"/>
    </source>
</evidence>